<dbReference type="InterPro" id="IPR043129">
    <property type="entry name" value="ATPase_NBD"/>
</dbReference>
<evidence type="ECO:0008006" key="4">
    <source>
        <dbReference type="Google" id="ProtNLM"/>
    </source>
</evidence>
<evidence type="ECO:0000313" key="3">
    <source>
        <dbReference type="Proteomes" id="UP000177555"/>
    </source>
</evidence>
<evidence type="ECO:0000256" key="1">
    <source>
        <dbReference type="ARBA" id="ARBA00006479"/>
    </source>
</evidence>
<name>A0A1F5JJH7_9BACT</name>
<dbReference type="PANTHER" id="PTHR18964">
    <property type="entry name" value="ROK (REPRESSOR, ORF, KINASE) FAMILY"/>
    <property type="match status" value="1"/>
</dbReference>
<comment type="caution">
    <text evidence="2">The sequence shown here is derived from an EMBL/GenBank/DDBJ whole genome shotgun (WGS) entry which is preliminary data.</text>
</comment>
<reference evidence="2 3" key="1">
    <citation type="journal article" date="2016" name="Nat. Commun.">
        <title>Thousands of microbial genomes shed light on interconnected biogeochemical processes in an aquifer system.</title>
        <authorList>
            <person name="Anantharaman K."/>
            <person name="Brown C.T."/>
            <person name="Hug L.A."/>
            <person name="Sharon I."/>
            <person name="Castelle C.J."/>
            <person name="Probst A.J."/>
            <person name="Thomas B.C."/>
            <person name="Singh A."/>
            <person name="Wilkins M.J."/>
            <person name="Karaoz U."/>
            <person name="Brodie E.L."/>
            <person name="Williams K.H."/>
            <person name="Hubbard S.S."/>
            <person name="Banfield J.F."/>
        </authorList>
    </citation>
    <scope>NUCLEOTIDE SEQUENCE [LARGE SCALE GENOMIC DNA]</scope>
</reference>
<dbReference type="PANTHER" id="PTHR18964:SF149">
    <property type="entry name" value="BIFUNCTIONAL UDP-N-ACETYLGLUCOSAMINE 2-EPIMERASE_N-ACETYLMANNOSAMINE KINASE"/>
    <property type="match status" value="1"/>
</dbReference>
<organism evidence="2 3">
    <name type="scientific">Candidatus Daviesbacteria bacterium RIFCSPHIGHO2_01_FULL_40_11</name>
    <dbReference type="NCBI Taxonomy" id="1797762"/>
    <lineage>
        <taxon>Bacteria</taxon>
        <taxon>Candidatus Daviesiibacteriota</taxon>
    </lineage>
</organism>
<dbReference type="EMBL" id="MFCP01000015">
    <property type="protein sequence ID" value="OGE28801.1"/>
    <property type="molecule type" value="Genomic_DNA"/>
</dbReference>
<dbReference type="AlphaFoldDB" id="A0A1F5JJH7"/>
<protein>
    <recommendedName>
        <fullName evidence="4">Glucokinase</fullName>
    </recommendedName>
</protein>
<dbReference type="Pfam" id="PF00480">
    <property type="entry name" value="ROK"/>
    <property type="match status" value="1"/>
</dbReference>
<dbReference type="InterPro" id="IPR000600">
    <property type="entry name" value="ROK"/>
</dbReference>
<evidence type="ECO:0000313" key="2">
    <source>
        <dbReference type="EMBL" id="OGE28801.1"/>
    </source>
</evidence>
<proteinExistence type="inferred from homology"/>
<accession>A0A1F5JJH7</accession>
<dbReference type="Gene3D" id="3.30.420.40">
    <property type="match status" value="2"/>
</dbReference>
<gene>
    <name evidence="2" type="ORF">A2867_04235</name>
</gene>
<dbReference type="Proteomes" id="UP000177555">
    <property type="component" value="Unassembled WGS sequence"/>
</dbReference>
<comment type="similarity">
    <text evidence="1">Belongs to the ROK (NagC/XylR) family.</text>
</comment>
<sequence>MYLVFDIGGTHMRIGVSSDGSTITESKIVPTSQDFDQGILVLKQTADELSGGEKINVVAGGIPGPLDKGKSMLVTCPQLHGWIQKPLKAELEKAYGTKVYLENDTAIGGIGEAVKGAGAGKKIVAYLAMGTGIGGTRIVDQRVDSNNLGFEPGHQIIMPDGNPCNCGGKGHLEAYVGGSYIEKIYHQRAEDIKDVSIWNEVSKYLAIGLNNTIVHWSPDIVVLGGSVSESIPLEKVQAYLSEFLTIFPQAPDIVKASLGHDGGLYGALELLK</sequence>
<dbReference type="SUPFAM" id="SSF53067">
    <property type="entry name" value="Actin-like ATPase domain"/>
    <property type="match status" value="1"/>
</dbReference>